<feature type="region of interest" description="Disordered" evidence="8">
    <location>
        <begin position="132"/>
        <end position="188"/>
    </location>
</feature>
<sequence length="1123" mass="119375">MSDPGPSKVPKQEIPDEVEKFYGEMTDAVLVVHTKALMSEVTRRNSQNHNGTPLLALAAPPQLTSQDTEELPRVRLIDPKHEYTDEQYLVVHERASGVEYHPETSSYTWNPRLMDTDGIRRTNELNNYGRPLLQNQQKTDPPPPPPPVPSSSSSGTKTRKKTAKTSTSAAKTTTITTSKTNNTGKKAEDPVVDCSCSICNARFTSLRVLLEHRGEKHSLQDMLTCHFCERKFPSRNIFVHLCQEYKVFQCPVCLYCYASDWHRDHHRCEGRPVVPVVPTVPAKKVPLPPKEVKEELVDPEYDEHEQPEKKKAPLVVQNCGKCGKKYTSPWWFERHEDMCTGPLAPPPPSKTVGLKLKCEICLRVYSCLYWYGRHKETCNSDTPTPAVVLPSKATPSAAKDAPPPNGVRCKNCDKQFQHEISLGYHARYCSTKVILPSLMPKLKNNTVEVEEEEEEEMTVAAPKLKEEEMEEEEDEDEEEDDNRGLKLKMQCSICKLEFPGVSNLLSHRKNHHGMTAMLTCGICDKNCGSLSSIRRHISQEYEIYRCKKCGRNCQDSTTLLAHDCSKPYTIRDPHLSRLQHGAALKCSSCHASFTTSTLLYNHRMTCELLQQHAKRHSPVTKRTVSVNRLPSVGGSRPGTRSGSRSTAGSQDSVPAGCIVVKMTGATSGSTTKSMAGANSGSATKSMAGVNSGTSASAIGSTPKSTAGATSGSTTKSTTGANSGSSSAATGPATKSTAGADSGSATKSMAGATSGSSASAIGSAIKSMAGANSGSTTKSMAGATSRSSSATPGSAIKSTAGANSGSSSAATGSATKSMAGVTSGSVVKPIAGATSGSKNSVPSTGATPGITVPSKVGPTGSTIRFMAGTIAGSKTPGSIVVSTDGFKKASISGATSGSLLRVATTSASNSGATGSNSKVAASMTGAISGVTSASTSGATESTQKSIVAAKFASMTGPITGSLLRSIIASTSSSNSASTSGATFGSIPGSMAGATATTTSATSRTTSESMDPGPVPPPPPRTLKRTRAQSVHTPRQQADPNLKCSECAHQSVTLSELALHRQTIHRKPPHSCNFCPRVFRTQRALYDHHMTEIGRWKCSKCNKVVNRKYLLHFHERYCGKKAEPK</sequence>
<feature type="compositionally biased region" description="Pro residues" evidence="8">
    <location>
        <begin position="140"/>
        <end position="149"/>
    </location>
</feature>
<feature type="compositionally biased region" description="Polar residues" evidence="8">
    <location>
        <begin position="771"/>
        <end position="791"/>
    </location>
</feature>
<dbReference type="FunCoup" id="G0NKK4">
    <property type="interactions" value="185"/>
</dbReference>
<evidence type="ECO:0000313" key="11">
    <source>
        <dbReference type="Proteomes" id="UP000008068"/>
    </source>
</evidence>
<dbReference type="PROSITE" id="PS50157">
    <property type="entry name" value="ZINC_FINGER_C2H2_2"/>
    <property type="match status" value="1"/>
</dbReference>
<keyword evidence="2" id="KW-0479">Metal-binding</keyword>
<comment type="subcellular location">
    <subcellularLocation>
        <location evidence="1">Nucleus</location>
    </subcellularLocation>
</comment>
<dbReference type="InParanoid" id="G0NKK4"/>
<feature type="compositionally biased region" description="Acidic residues" evidence="8">
    <location>
        <begin position="467"/>
        <end position="481"/>
    </location>
</feature>
<evidence type="ECO:0000313" key="10">
    <source>
        <dbReference type="EMBL" id="EGT32979.1"/>
    </source>
</evidence>
<dbReference type="PROSITE" id="PS00028">
    <property type="entry name" value="ZINC_FINGER_C2H2_1"/>
    <property type="match status" value="2"/>
</dbReference>
<feature type="compositionally biased region" description="Acidic residues" evidence="8">
    <location>
        <begin position="448"/>
        <end position="457"/>
    </location>
</feature>
<proteinExistence type="predicted"/>
<dbReference type="Gene3D" id="3.30.160.60">
    <property type="entry name" value="Classic Zinc Finger"/>
    <property type="match status" value="2"/>
</dbReference>
<dbReference type="AlphaFoldDB" id="G0NKK4"/>
<keyword evidence="6" id="KW-0539">Nucleus</keyword>
<evidence type="ECO:0000259" key="9">
    <source>
        <dbReference type="PROSITE" id="PS50157"/>
    </source>
</evidence>
<feature type="region of interest" description="Disordered" evidence="8">
    <location>
        <begin position="667"/>
        <end position="756"/>
    </location>
</feature>
<evidence type="ECO:0000256" key="1">
    <source>
        <dbReference type="ARBA" id="ARBA00004123"/>
    </source>
</evidence>
<dbReference type="PANTHER" id="PTHR16515">
    <property type="entry name" value="PR DOMAIN ZINC FINGER PROTEIN"/>
    <property type="match status" value="1"/>
</dbReference>
<feature type="region of interest" description="Disordered" evidence="8">
    <location>
        <begin position="970"/>
        <end position="1038"/>
    </location>
</feature>
<gene>
    <name evidence="10" type="primary">Cbn-ztf-15</name>
    <name evidence="10" type="ORF">CAEBREN_21941</name>
</gene>
<feature type="compositionally biased region" description="Low complexity" evidence="8">
    <location>
        <begin position="797"/>
        <end position="813"/>
    </location>
</feature>
<feature type="compositionally biased region" description="Low complexity" evidence="8">
    <location>
        <begin position="992"/>
        <end position="1005"/>
    </location>
</feature>
<feature type="compositionally biased region" description="Polar residues" evidence="8">
    <location>
        <begin position="833"/>
        <end position="845"/>
    </location>
</feature>
<evidence type="ECO:0000256" key="8">
    <source>
        <dbReference type="SAM" id="MobiDB-lite"/>
    </source>
</evidence>
<feature type="compositionally biased region" description="Low complexity" evidence="8">
    <location>
        <begin position="164"/>
        <end position="184"/>
    </location>
</feature>
<dbReference type="eggNOG" id="KOG1721">
    <property type="taxonomic scope" value="Eukaryota"/>
</dbReference>
<dbReference type="SUPFAM" id="SSF57667">
    <property type="entry name" value="beta-beta-alpha zinc fingers"/>
    <property type="match status" value="2"/>
</dbReference>
<dbReference type="GO" id="GO:0005634">
    <property type="term" value="C:nucleus"/>
    <property type="evidence" value="ECO:0007669"/>
    <property type="project" value="UniProtKB-SubCell"/>
</dbReference>
<evidence type="ECO:0000256" key="2">
    <source>
        <dbReference type="ARBA" id="ARBA00022723"/>
    </source>
</evidence>
<feature type="compositionally biased region" description="Low complexity" evidence="8">
    <location>
        <begin position="699"/>
        <end position="756"/>
    </location>
</feature>
<dbReference type="HOGENOM" id="CLU_280086_0_0_1"/>
<feature type="compositionally biased region" description="Low complexity" evidence="8">
    <location>
        <begin position="970"/>
        <end position="985"/>
    </location>
</feature>
<evidence type="ECO:0000256" key="4">
    <source>
        <dbReference type="ARBA" id="ARBA00022771"/>
    </source>
</evidence>
<dbReference type="InterPro" id="IPR036236">
    <property type="entry name" value="Znf_C2H2_sf"/>
</dbReference>
<feature type="region of interest" description="Disordered" evidence="8">
    <location>
        <begin position="446"/>
        <end position="483"/>
    </location>
</feature>
<dbReference type="EMBL" id="GL379900">
    <property type="protein sequence ID" value="EGT32979.1"/>
    <property type="molecule type" value="Genomic_DNA"/>
</dbReference>
<dbReference type="PANTHER" id="PTHR16515:SF66">
    <property type="entry name" value="C2H2-TYPE DOMAIN-CONTAINING PROTEIN"/>
    <property type="match status" value="1"/>
</dbReference>
<evidence type="ECO:0000256" key="7">
    <source>
        <dbReference type="PROSITE-ProRule" id="PRU00042"/>
    </source>
</evidence>
<protein>
    <submittedName>
        <fullName evidence="10">CBN-ZTF-15 protein</fullName>
    </submittedName>
</protein>
<evidence type="ECO:0000256" key="6">
    <source>
        <dbReference type="ARBA" id="ARBA00023242"/>
    </source>
</evidence>
<feature type="region of interest" description="Disordered" evidence="8">
    <location>
        <begin position="614"/>
        <end position="654"/>
    </location>
</feature>
<dbReference type="STRING" id="135651.G0NKK4"/>
<feature type="domain" description="C2H2-type" evidence="9">
    <location>
        <begin position="489"/>
        <end position="516"/>
    </location>
</feature>
<keyword evidence="4 7" id="KW-0863">Zinc-finger</keyword>
<keyword evidence="11" id="KW-1185">Reference proteome</keyword>
<dbReference type="GO" id="GO:0010468">
    <property type="term" value="P:regulation of gene expression"/>
    <property type="evidence" value="ECO:0007669"/>
    <property type="project" value="TreeGrafter"/>
</dbReference>
<dbReference type="OrthoDB" id="5809979at2759"/>
<keyword evidence="5" id="KW-0862">Zinc</keyword>
<feature type="region of interest" description="Disordered" evidence="8">
    <location>
        <begin position="768"/>
        <end position="813"/>
    </location>
</feature>
<dbReference type="SMART" id="SM00355">
    <property type="entry name" value="ZnF_C2H2"/>
    <property type="match status" value="9"/>
</dbReference>
<feature type="compositionally biased region" description="Polar residues" evidence="8">
    <location>
        <begin position="667"/>
        <end position="698"/>
    </location>
</feature>
<organism evidence="11">
    <name type="scientific">Caenorhabditis brenneri</name>
    <name type="common">Nematode worm</name>
    <dbReference type="NCBI Taxonomy" id="135651"/>
    <lineage>
        <taxon>Eukaryota</taxon>
        <taxon>Metazoa</taxon>
        <taxon>Ecdysozoa</taxon>
        <taxon>Nematoda</taxon>
        <taxon>Chromadorea</taxon>
        <taxon>Rhabditida</taxon>
        <taxon>Rhabditina</taxon>
        <taxon>Rhabditomorpha</taxon>
        <taxon>Rhabditoidea</taxon>
        <taxon>Rhabditidae</taxon>
        <taxon>Peloderinae</taxon>
        <taxon>Caenorhabditis</taxon>
    </lineage>
</organism>
<accession>G0NKK4</accession>
<dbReference type="InterPro" id="IPR050331">
    <property type="entry name" value="Zinc_finger"/>
</dbReference>
<keyword evidence="3" id="KW-0677">Repeat</keyword>
<dbReference type="OMA" id="QKHETTH"/>
<feature type="compositionally biased region" description="Low complexity" evidence="8">
    <location>
        <begin position="630"/>
        <end position="649"/>
    </location>
</feature>
<evidence type="ECO:0000256" key="5">
    <source>
        <dbReference type="ARBA" id="ARBA00022833"/>
    </source>
</evidence>
<feature type="region of interest" description="Disordered" evidence="8">
    <location>
        <begin position="831"/>
        <end position="857"/>
    </location>
</feature>
<reference evidence="11" key="1">
    <citation type="submission" date="2011-07" db="EMBL/GenBank/DDBJ databases">
        <authorList>
            <consortium name="Caenorhabditis brenneri Sequencing and Analysis Consortium"/>
            <person name="Wilson R.K."/>
        </authorList>
    </citation>
    <scope>NUCLEOTIDE SEQUENCE [LARGE SCALE GENOMIC DNA]</scope>
    <source>
        <strain evidence="11">PB2801</strain>
    </source>
</reference>
<feature type="compositionally biased region" description="Polar residues" evidence="8">
    <location>
        <begin position="1026"/>
        <end position="1037"/>
    </location>
</feature>
<dbReference type="Proteomes" id="UP000008068">
    <property type="component" value="Unassembled WGS sequence"/>
</dbReference>
<dbReference type="InterPro" id="IPR013087">
    <property type="entry name" value="Znf_C2H2_type"/>
</dbReference>
<evidence type="ECO:0000256" key="3">
    <source>
        <dbReference type="ARBA" id="ARBA00022737"/>
    </source>
</evidence>
<dbReference type="GO" id="GO:0008270">
    <property type="term" value="F:zinc ion binding"/>
    <property type="evidence" value="ECO:0007669"/>
    <property type="project" value="UniProtKB-KW"/>
</dbReference>
<name>G0NKK4_CAEBE</name>